<dbReference type="CDD" id="cd20477">
    <property type="entry name" value="Cas13b_Pb-like"/>
    <property type="match status" value="1"/>
</dbReference>
<comment type="caution">
    <text evidence="1">The sequence shown here is derived from an EMBL/GenBank/DDBJ whole genome shotgun (WGS) entry which is preliminary data.</text>
</comment>
<sequence length="1181" mass="140429">METKNKIDNEKTLQNNPEYFGSYLNMARHNIFLLINHLTKTFKYLPFELLKDDEDISKVEKNILLNVFDISKKEYEDERQKVYNYLIKRHHLPIIKYLGKIEGNDLVDFDKIHQFITIAFQEVNNYRNDYTHFLAIDDNNNVSPRKLDIDEKIKTDTKLLFENAPSVSYLRNFETQKEDDYKHILSNYSLFSNENVFTEHGLYFFINLFLERKYAIKLLKKIRGFKNETTPSFRATLQVFTSYCIKLPDTRLGNEFPKQTILMEMLSELNKCPKELFNHLTVGDKEKFEPKMNEEQKINILLNSVNYEDIDDEDLDTIVKDIISLKRYEDRFPNFALRFLEETNAFEQIRFQITLGKLVIKRYDKTINGIEQDRRVIKTINAFGKLSDFIGKEDEILKLIKQGIEDENIVFEQYSPHYNMNNNKIGFKIFDEESEKLQLPFVFKNKREESEFQNNPSGFISIHDLHKIVLSDLLTNNNHLAEKKIIEFVNDSNSKIFDISILNEIKEKVHYVPESFTKRNFDKKKMQERGDKKVHFVSEQKEKALLKKHKLSREQLLAMSKDDFKNKTKNKKELETFSQIKYHNYLEQRRVELQKHLPSSILVNQLPERLIDYLMNITEVDSEKRIHLKIRDIKDEAKLLLKESKSEPEEGQIIKLGEYATFIARDILNMIIDKDVKQKITQPYYNKIQNKISFFSINKEELIAIFNELQIFDTIKGHVFLKINHISNSKGLKEFYTTYLEAKKSWIKEKLLKGGKTGGYRLNNYGVKLPYSFTIIKIQCEEFNFNKWLANKNLLPVNIPNSLLDNFVNNELKKKLTLGKTDFNQTDTLSVLLRKMIIKDTQPYYDYDREYNLNKKSILVKGVNGLTSKEIKSKYDKNVEANEKIIRFYQTRDRILKLMCDFLISEDKTIGLQNEFLLKNIYPNSEISILDNTASFKQQLRKEVEVGDLYFTVVAEDTEKQIANINAWKKLEANQRKKWTDLKTKEEQELFLQNCNEDEKLIYHGQKGYQWTFKDYGRFKRFVKDKRLVDLSKYFETTIIPFDLLEYQIMEYDRIREKVFELVFKLEKAIFEKDSEGLITIELNKRPKDFNQVQFDVYLSWLQQKNISFSKNIVKWSRNKFSHTEFPNFDSIPRITNEQIEDFNYYKNVFGGKDHINISIAQKIIVEFESEINNIIAQINR</sequence>
<accession>A0A2H3KMU7</accession>
<name>A0A2H3KMU7_9FLAO</name>
<organism evidence="1 2">
    <name type="scientific">Flavobacterium branchiophilum</name>
    <dbReference type="NCBI Taxonomy" id="55197"/>
    <lineage>
        <taxon>Bacteria</taxon>
        <taxon>Pseudomonadati</taxon>
        <taxon>Bacteroidota</taxon>
        <taxon>Flavobacteriia</taxon>
        <taxon>Flavobacteriales</taxon>
        <taxon>Flavobacteriaceae</taxon>
        <taxon>Flavobacterium</taxon>
    </lineage>
</organism>
<reference evidence="1 2" key="1">
    <citation type="submission" date="2017-09" db="EMBL/GenBank/DDBJ databases">
        <title>Whole genomes of Flavobacteriaceae.</title>
        <authorList>
            <person name="Stine C."/>
            <person name="Li C."/>
            <person name="Tadesse D."/>
        </authorList>
    </citation>
    <scope>NUCLEOTIDE SEQUENCE [LARGE SCALE GENOMIC DNA]</scope>
    <source>
        <strain evidence="1 2">ATCC 35036</strain>
    </source>
</reference>
<dbReference type="Proteomes" id="UP000220828">
    <property type="component" value="Unassembled WGS sequence"/>
</dbReference>
<dbReference type="AlphaFoldDB" id="A0A2H3KMU7"/>
<dbReference type="NCBIfam" id="NF038190">
    <property type="entry name" value="VI_Cas13b"/>
    <property type="match status" value="1"/>
</dbReference>
<dbReference type="EMBL" id="PCMW01000035">
    <property type="protein sequence ID" value="PDS24838.1"/>
    <property type="molecule type" value="Genomic_DNA"/>
</dbReference>
<evidence type="ECO:0000313" key="2">
    <source>
        <dbReference type="Proteomes" id="UP000220828"/>
    </source>
</evidence>
<evidence type="ECO:0000313" key="1">
    <source>
        <dbReference type="EMBL" id="PDS24838.1"/>
    </source>
</evidence>
<gene>
    <name evidence="1" type="ORF">B0A77_06850</name>
</gene>
<dbReference type="OrthoDB" id="613399at2"/>
<protein>
    <submittedName>
        <fullName evidence="1">Uncharacterized protein</fullName>
    </submittedName>
</protein>
<dbReference type="RefSeq" id="WP_097553977.1">
    <property type="nucleotide sequence ID" value="NZ_PCMW01000035.1"/>
</dbReference>
<proteinExistence type="predicted"/>